<dbReference type="InterPro" id="IPR050364">
    <property type="entry name" value="Cytochrome_P450_fung"/>
</dbReference>
<dbReference type="GeneID" id="59375670"/>
<evidence type="ECO:0000256" key="4">
    <source>
        <dbReference type="ARBA" id="ARBA00022617"/>
    </source>
</evidence>
<reference evidence="12" key="1">
    <citation type="submission" date="2019-07" db="EMBL/GenBank/DDBJ databases">
        <authorList>
            <person name="Palmer J.M."/>
        </authorList>
    </citation>
    <scope>NUCLEOTIDE SEQUENCE</scope>
    <source>
        <strain evidence="12">PC9</strain>
    </source>
</reference>
<sequence length="125" mass="14579">MLLYPQVQKKGQEELDTYLGTRLPIFEDQHLPYVRAIMLEAIRQVNSFLSPSFTPYDRPTGVAHRLTMDDEYKGYLIPKGSTVSDFTWALLRDEEHYPDLDTFNPERFLKDGEINPKTLDPIPNF</sequence>
<keyword evidence="8" id="KW-0560">Oxidoreductase</keyword>
<keyword evidence="4" id="KW-0349">Heme</keyword>
<evidence type="ECO:0000256" key="7">
    <source>
        <dbReference type="ARBA" id="ARBA00022989"/>
    </source>
</evidence>
<evidence type="ECO:0000256" key="6">
    <source>
        <dbReference type="ARBA" id="ARBA00022723"/>
    </source>
</evidence>
<dbReference type="GO" id="GO:0016020">
    <property type="term" value="C:membrane"/>
    <property type="evidence" value="ECO:0007669"/>
    <property type="project" value="UniProtKB-SubCell"/>
</dbReference>
<keyword evidence="13" id="KW-1185">Reference proteome</keyword>
<comment type="similarity">
    <text evidence="3">Belongs to the cytochrome P450 family.</text>
</comment>
<evidence type="ECO:0000256" key="8">
    <source>
        <dbReference type="ARBA" id="ARBA00023002"/>
    </source>
</evidence>
<dbReference type="PANTHER" id="PTHR46300:SF2">
    <property type="entry name" value="CYTOCHROME P450 MONOOXYGENASE ALNH-RELATED"/>
    <property type="match status" value="1"/>
</dbReference>
<dbReference type="InterPro" id="IPR001128">
    <property type="entry name" value="Cyt_P450"/>
</dbReference>
<evidence type="ECO:0000256" key="11">
    <source>
        <dbReference type="ARBA" id="ARBA00023136"/>
    </source>
</evidence>
<comment type="cofactor">
    <cofactor evidence="1">
        <name>heme</name>
        <dbReference type="ChEBI" id="CHEBI:30413"/>
    </cofactor>
</comment>
<keyword evidence="7" id="KW-1133">Transmembrane helix</keyword>
<evidence type="ECO:0000256" key="10">
    <source>
        <dbReference type="ARBA" id="ARBA00023033"/>
    </source>
</evidence>
<dbReference type="EMBL" id="JACETU010000004">
    <property type="protein sequence ID" value="KAF7430152.1"/>
    <property type="molecule type" value="Genomic_DNA"/>
</dbReference>
<dbReference type="GO" id="GO:0004497">
    <property type="term" value="F:monooxygenase activity"/>
    <property type="evidence" value="ECO:0007669"/>
    <property type="project" value="UniProtKB-KW"/>
</dbReference>
<keyword evidence="10" id="KW-0503">Monooxygenase</keyword>
<dbReference type="RefSeq" id="XP_036631430.1">
    <property type="nucleotide sequence ID" value="XM_036775411.1"/>
</dbReference>
<comment type="subcellular location">
    <subcellularLocation>
        <location evidence="2">Membrane</location>
        <topology evidence="2">Single-pass membrane protein</topology>
    </subcellularLocation>
</comment>
<keyword evidence="6" id="KW-0479">Metal-binding</keyword>
<dbReference type="Proteomes" id="UP000623687">
    <property type="component" value="Unassembled WGS sequence"/>
</dbReference>
<comment type="caution">
    <text evidence="12">The sequence shown here is derived from an EMBL/GenBank/DDBJ whole genome shotgun (WGS) entry which is preliminary data.</text>
</comment>
<proteinExistence type="inferred from homology"/>
<evidence type="ECO:0000313" key="12">
    <source>
        <dbReference type="EMBL" id="KAF7430152.1"/>
    </source>
</evidence>
<keyword evidence="9" id="KW-0408">Iron</keyword>
<evidence type="ECO:0000256" key="9">
    <source>
        <dbReference type="ARBA" id="ARBA00023004"/>
    </source>
</evidence>
<evidence type="ECO:0000256" key="3">
    <source>
        <dbReference type="ARBA" id="ARBA00010617"/>
    </source>
</evidence>
<accession>A0A8H6ZWY0</accession>
<gene>
    <name evidence="12" type="ORF">PC9H_005852</name>
</gene>
<dbReference type="OrthoDB" id="2789670at2759"/>
<dbReference type="PANTHER" id="PTHR46300">
    <property type="entry name" value="P450, PUTATIVE (EUROFUNG)-RELATED-RELATED"/>
    <property type="match status" value="1"/>
</dbReference>
<protein>
    <recommendedName>
        <fullName evidence="14">Cytochrome P450</fullName>
    </recommendedName>
</protein>
<dbReference type="VEuPathDB" id="FungiDB:PC9H_005852"/>
<dbReference type="SUPFAM" id="SSF48264">
    <property type="entry name" value="Cytochrome P450"/>
    <property type="match status" value="1"/>
</dbReference>
<name>A0A8H6ZWY0_PLEOS</name>
<keyword evidence="5" id="KW-0812">Transmembrane</keyword>
<keyword evidence="11" id="KW-0472">Membrane</keyword>
<evidence type="ECO:0000256" key="1">
    <source>
        <dbReference type="ARBA" id="ARBA00001971"/>
    </source>
</evidence>
<evidence type="ECO:0000256" key="2">
    <source>
        <dbReference type="ARBA" id="ARBA00004167"/>
    </source>
</evidence>
<organism evidence="12 13">
    <name type="scientific">Pleurotus ostreatus</name>
    <name type="common">Oyster mushroom</name>
    <name type="synonym">White-rot fungus</name>
    <dbReference type="NCBI Taxonomy" id="5322"/>
    <lineage>
        <taxon>Eukaryota</taxon>
        <taxon>Fungi</taxon>
        <taxon>Dikarya</taxon>
        <taxon>Basidiomycota</taxon>
        <taxon>Agaricomycotina</taxon>
        <taxon>Agaricomycetes</taxon>
        <taxon>Agaricomycetidae</taxon>
        <taxon>Agaricales</taxon>
        <taxon>Pleurotineae</taxon>
        <taxon>Pleurotaceae</taxon>
        <taxon>Pleurotus</taxon>
    </lineage>
</organism>
<dbReference type="InterPro" id="IPR036396">
    <property type="entry name" value="Cyt_P450_sf"/>
</dbReference>
<dbReference type="Gene3D" id="1.10.630.10">
    <property type="entry name" value="Cytochrome P450"/>
    <property type="match status" value="1"/>
</dbReference>
<dbReference type="GO" id="GO:0016705">
    <property type="term" value="F:oxidoreductase activity, acting on paired donors, with incorporation or reduction of molecular oxygen"/>
    <property type="evidence" value="ECO:0007669"/>
    <property type="project" value="InterPro"/>
</dbReference>
<dbReference type="AlphaFoldDB" id="A0A8H6ZWY0"/>
<dbReference type="GO" id="GO:0020037">
    <property type="term" value="F:heme binding"/>
    <property type="evidence" value="ECO:0007669"/>
    <property type="project" value="InterPro"/>
</dbReference>
<evidence type="ECO:0000256" key="5">
    <source>
        <dbReference type="ARBA" id="ARBA00022692"/>
    </source>
</evidence>
<dbReference type="GO" id="GO:0005506">
    <property type="term" value="F:iron ion binding"/>
    <property type="evidence" value="ECO:0007669"/>
    <property type="project" value="InterPro"/>
</dbReference>
<evidence type="ECO:0000313" key="13">
    <source>
        <dbReference type="Proteomes" id="UP000623687"/>
    </source>
</evidence>
<evidence type="ECO:0008006" key="14">
    <source>
        <dbReference type="Google" id="ProtNLM"/>
    </source>
</evidence>
<dbReference type="Pfam" id="PF00067">
    <property type="entry name" value="p450"/>
    <property type="match status" value="1"/>
</dbReference>